<comment type="cofactor">
    <cofactor evidence="2">
        <name>Mg(2+)</name>
        <dbReference type="ChEBI" id="CHEBI:18420"/>
    </cofactor>
</comment>
<keyword evidence="5" id="KW-0227">DNA damage</keyword>
<dbReference type="EMBL" id="BSDI01000030">
    <property type="protein sequence ID" value="GLI00116.1"/>
    <property type="molecule type" value="Genomic_DNA"/>
</dbReference>
<evidence type="ECO:0000256" key="3">
    <source>
        <dbReference type="ARBA" id="ARBA00022722"/>
    </source>
</evidence>
<dbReference type="PANTHER" id="PTHR15822:SF4">
    <property type="entry name" value="TYROSYL-DNA PHOSPHODIESTERASE 2"/>
    <property type="match status" value="1"/>
</dbReference>
<dbReference type="Gene3D" id="3.60.10.10">
    <property type="entry name" value="Endonuclease/exonuclease/phosphatase"/>
    <property type="match status" value="1"/>
</dbReference>
<evidence type="ECO:0000256" key="9">
    <source>
        <dbReference type="SAM" id="Phobius"/>
    </source>
</evidence>
<comment type="cofactor">
    <cofactor evidence="1">
        <name>Mn(2+)</name>
        <dbReference type="ChEBI" id="CHEBI:29035"/>
    </cofactor>
</comment>
<dbReference type="RefSeq" id="WP_281900232.1">
    <property type="nucleotide sequence ID" value="NZ_BSDI01000030.1"/>
</dbReference>
<evidence type="ECO:0000256" key="2">
    <source>
        <dbReference type="ARBA" id="ARBA00001946"/>
    </source>
</evidence>
<proteinExistence type="predicted"/>
<evidence type="ECO:0000256" key="4">
    <source>
        <dbReference type="ARBA" id="ARBA00022723"/>
    </source>
</evidence>
<dbReference type="Pfam" id="PF03372">
    <property type="entry name" value="Exo_endo_phos"/>
    <property type="match status" value="1"/>
</dbReference>
<evidence type="ECO:0000256" key="8">
    <source>
        <dbReference type="ARBA" id="ARBA00023204"/>
    </source>
</evidence>
<keyword evidence="4" id="KW-0479">Metal-binding</keyword>
<feature type="transmembrane region" description="Helical" evidence="9">
    <location>
        <begin position="49"/>
        <end position="71"/>
    </location>
</feature>
<dbReference type="InterPro" id="IPR036691">
    <property type="entry name" value="Endo/exonu/phosph_ase_sf"/>
</dbReference>
<sequence length="233" mass="25396">MKLRVLSYNVHSQRDDQQALAGVVREVGPDVVVVQEGPRRFRWRSKGAALAHSFGMVVAAGGLPSLGNLILTTLRVRVHRQWCIRFPLTPGRHLRGAAFAECSVGPARFVVVGSHLSTDATERPGQAELLRAELSKVDLPVILGADLNENSGGAAWRTIADGLTDAAVAADRADRHTFSCVNPRDRIDALFVDPRVQVLEYDVVDTPETRQASDHFPVLTDLLLPENPQGVVM</sequence>
<dbReference type="Proteomes" id="UP001144280">
    <property type="component" value="Unassembled WGS sequence"/>
</dbReference>
<reference evidence="11" key="1">
    <citation type="submission" date="2022-12" db="EMBL/GenBank/DDBJ databases">
        <title>New Phytohabitans aurantiacus sp. RD004123 nov., an actinomycete isolated from soil.</title>
        <authorList>
            <person name="Triningsih D.W."/>
            <person name="Harunari E."/>
            <person name="Igarashi Y."/>
        </authorList>
    </citation>
    <scope>NUCLEOTIDE SEQUENCE</scope>
    <source>
        <strain evidence="11">RD004123</strain>
    </source>
</reference>
<evidence type="ECO:0000256" key="7">
    <source>
        <dbReference type="ARBA" id="ARBA00022842"/>
    </source>
</evidence>
<protein>
    <recommendedName>
        <fullName evidence="10">Endonuclease/exonuclease/phosphatase domain-containing protein</fullName>
    </recommendedName>
</protein>
<keyword evidence="3" id="KW-0540">Nuclease</keyword>
<name>A0ABQ5R0P5_9ACTN</name>
<dbReference type="SUPFAM" id="SSF56219">
    <property type="entry name" value="DNase I-like"/>
    <property type="match status" value="1"/>
</dbReference>
<keyword evidence="9" id="KW-0472">Membrane</keyword>
<evidence type="ECO:0000256" key="1">
    <source>
        <dbReference type="ARBA" id="ARBA00001936"/>
    </source>
</evidence>
<dbReference type="InterPro" id="IPR051547">
    <property type="entry name" value="TDP2-like"/>
</dbReference>
<keyword evidence="12" id="KW-1185">Reference proteome</keyword>
<keyword evidence="9" id="KW-0812">Transmembrane</keyword>
<keyword evidence="7" id="KW-0460">Magnesium</keyword>
<organism evidence="11 12">
    <name type="scientific">Phytohabitans aurantiacus</name>
    <dbReference type="NCBI Taxonomy" id="3016789"/>
    <lineage>
        <taxon>Bacteria</taxon>
        <taxon>Bacillati</taxon>
        <taxon>Actinomycetota</taxon>
        <taxon>Actinomycetes</taxon>
        <taxon>Micromonosporales</taxon>
        <taxon>Micromonosporaceae</taxon>
    </lineage>
</organism>
<evidence type="ECO:0000313" key="12">
    <source>
        <dbReference type="Proteomes" id="UP001144280"/>
    </source>
</evidence>
<keyword evidence="6" id="KW-0378">Hydrolase</keyword>
<feature type="domain" description="Endonuclease/exonuclease/phosphatase" evidence="10">
    <location>
        <begin position="6"/>
        <end position="215"/>
    </location>
</feature>
<comment type="caution">
    <text evidence="11">The sequence shown here is derived from an EMBL/GenBank/DDBJ whole genome shotgun (WGS) entry which is preliminary data.</text>
</comment>
<gene>
    <name evidence="11" type="ORF">Pa4123_53920</name>
</gene>
<accession>A0ABQ5R0P5</accession>
<dbReference type="InterPro" id="IPR005135">
    <property type="entry name" value="Endo/exonuclease/phosphatase"/>
</dbReference>
<evidence type="ECO:0000313" key="11">
    <source>
        <dbReference type="EMBL" id="GLI00116.1"/>
    </source>
</evidence>
<evidence type="ECO:0000256" key="6">
    <source>
        <dbReference type="ARBA" id="ARBA00022801"/>
    </source>
</evidence>
<keyword evidence="8" id="KW-0234">DNA repair</keyword>
<keyword evidence="9" id="KW-1133">Transmembrane helix</keyword>
<evidence type="ECO:0000256" key="5">
    <source>
        <dbReference type="ARBA" id="ARBA00022763"/>
    </source>
</evidence>
<evidence type="ECO:0000259" key="10">
    <source>
        <dbReference type="Pfam" id="PF03372"/>
    </source>
</evidence>
<dbReference type="PANTHER" id="PTHR15822">
    <property type="entry name" value="TRAF AND TNF RECEPTOR-ASSOCIATED PROTEIN"/>
    <property type="match status" value="1"/>
</dbReference>